<comment type="caution">
    <text evidence="6">The sequence shown here is derived from an EMBL/GenBank/DDBJ whole genome shotgun (WGS) entry which is preliminary data.</text>
</comment>
<keyword evidence="3" id="KW-0238">DNA-binding</keyword>
<evidence type="ECO:0000256" key="4">
    <source>
        <dbReference type="ARBA" id="ARBA00023163"/>
    </source>
</evidence>
<evidence type="ECO:0000256" key="2">
    <source>
        <dbReference type="ARBA" id="ARBA00023015"/>
    </source>
</evidence>
<dbReference type="InterPro" id="IPR005119">
    <property type="entry name" value="LysR_subst-bd"/>
</dbReference>
<dbReference type="PANTHER" id="PTHR30118">
    <property type="entry name" value="HTH-TYPE TRANSCRIPTIONAL REGULATOR LEUO-RELATED"/>
    <property type="match status" value="1"/>
</dbReference>
<comment type="similarity">
    <text evidence="1">Belongs to the LysR transcriptional regulatory family.</text>
</comment>
<keyword evidence="7" id="KW-1185">Reference proteome</keyword>
<sequence>MHISRLDLNLLVVLDAIFTEDGITAAAAKLNLTQPAVSHALGRLRDVLGDPLFERQGRRLVPTPFARGLIEPVRQSLRGIEIALAEAERFDPATTRRRFTLGIRDVLEARILPALMHRISEVAPFVDLAAIHVDRREVEGELAAGRVDAALDIWLSLPEHIRQRRLMADRFVVVARSGHPRVRGHIDLDTYLSLQHVLVSARTTGPGLEDIELARLGHSRHVRLRCQHYFAGCRVVSQTDMILTMTEHYARITNRPFANQMLPFPIEGPGLDAYLYWHANVENDPANRWLRGMITETMAALPLRDI</sequence>
<dbReference type="PANTHER" id="PTHR30118:SF15">
    <property type="entry name" value="TRANSCRIPTIONAL REGULATORY PROTEIN"/>
    <property type="match status" value="1"/>
</dbReference>
<gene>
    <name evidence="6" type="ORF">DKG74_14270</name>
</gene>
<name>A0A317E257_9PROT</name>
<reference evidence="6 7" key="1">
    <citation type="submission" date="2018-05" db="EMBL/GenBank/DDBJ databases">
        <title>Zavarzinia sp. HR-AS.</title>
        <authorList>
            <person name="Lee Y."/>
            <person name="Jeon C.O."/>
        </authorList>
    </citation>
    <scope>NUCLEOTIDE SEQUENCE [LARGE SCALE GENOMIC DNA]</scope>
    <source>
        <strain evidence="6 7">HR-AS</strain>
    </source>
</reference>
<keyword evidence="4" id="KW-0804">Transcription</keyword>
<dbReference type="OrthoDB" id="9774011at2"/>
<dbReference type="CDD" id="cd08417">
    <property type="entry name" value="PBP2_Nitroaromatics_like"/>
    <property type="match status" value="1"/>
</dbReference>
<evidence type="ECO:0000256" key="1">
    <source>
        <dbReference type="ARBA" id="ARBA00009437"/>
    </source>
</evidence>
<dbReference type="InterPro" id="IPR036390">
    <property type="entry name" value="WH_DNA-bd_sf"/>
</dbReference>
<keyword evidence="2" id="KW-0805">Transcription regulation</keyword>
<dbReference type="GO" id="GO:0003677">
    <property type="term" value="F:DNA binding"/>
    <property type="evidence" value="ECO:0007669"/>
    <property type="project" value="UniProtKB-KW"/>
</dbReference>
<dbReference type="EMBL" id="QGLE01000008">
    <property type="protein sequence ID" value="PWR21168.1"/>
    <property type="molecule type" value="Genomic_DNA"/>
</dbReference>
<dbReference type="RefSeq" id="WP_109906846.1">
    <property type="nucleotide sequence ID" value="NZ_QGLE01000008.1"/>
</dbReference>
<proteinExistence type="inferred from homology"/>
<evidence type="ECO:0000259" key="5">
    <source>
        <dbReference type="PROSITE" id="PS50931"/>
    </source>
</evidence>
<dbReference type="InterPro" id="IPR036388">
    <property type="entry name" value="WH-like_DNA-bd_sf"/>
</dbReference>
<dbReference type="Pfam" id="PF03466">
    <property type="entry name" value="LysR_substrate"/>
    <property type="match status" value="1"/>
</dbReference>
<dbReference type="Gene3D" id="1.10.10.10">
    <property type="entry name" value="Winged helix-like DNA-binding domain superfamily/Winged helix DNA-binding domain"/>
    <property type="match status" value="1"/>
</dbReference>
<dbReference type="Proteomes" id="UP000245461">
    <property type="component" value="Unassembled WGS sequence"/>
</dbReference>
<evidence type="ECO:0000256" key="3">
    <source>
        <dbReference type="ARBA" id="ARBA00023125"/>
    </source>
</evidence>
<dbReference type="Pfam" id="PF00126">
    <property type="entry name" value="HTH_1"/>
    <property type="match status" value="1"/>
</dbReference>
<dbReference type="PROSITE" id="PS50931">
    <property type="entry name" value="HTH_LYSR"/>
    <property type="match status" value="1"/>
</dbReference>
<protein>
    <submittedName>
        <fullName evidence="6">LysR family transcriptional regulator</fullName>
    </submittedName>
</protein>
<dbReference type="PRINTS" id="PR00039">
    <property type="entry name" value="HTHLYSR"/>
</dbReference>
<dbReference type="InterPro" id="IPR050389">
    <property type="entry name" value="LysR-type_TF"/>
</dbReference>
<accession>A0A317E257</accession>
<dbReference type="InterPro" id="IPR000847">
    <property type="entry name" value="LysR_HTH_N"/>
</dbReference>
<dbReference type="AlphaFoldDB" id="A0A317E257"/>
<organism evidence="6 7">
    <name type="scientific">Zavarzinia aquatilis</name>
    <dbReference type="NCBI Taxonomy" id="2211142"/>
    <lineage>
        <taxon>Bacteria</taxon>
        <taxon>Pseudomonadati</taxon>
        <taxon>Pseudomonadota</taxon>
        <taxon>Alphaproteobacteria</taxon>
        <taxon>Rhodospirillales</taxon>
        <taxon>Zavarziniaceae</taxon>
        <taxon>Zavarzinia</taxon>
    </lineage>
</organism>
<dbReference type="InterPro" id="IPR037402">
    <property type="entry name" value="YidZ_PBP2"/>
</dbReference>
<dbReference type="SUPFAM" id="SSF46785">
    <property type="entry name" value="Winged helix' DNA-binding domain"/>
    <property type="match status" value="1"/>
</dbReference>
<dbReference type="SUPFAM" id="SSF53850">
    <property type="entry name" value="Periplasmic binding protein-like II"/>
    <property type="match status" value="1"/>
</dbReference>
<dbReference type="Gene3D" id="3.40.190.10">
    <property type="entry name" value="Periplasmic binding protein-like II"/>
    <property type="match status" value="2"/>
</dbReference>
<evidence type="ECO:0000313" key="7">
    <source>
        <dbReference type="Proteomes" id="UP000245461"/>
    </source>
</evidence>
<feature type="domain" description="HTH lysR-type" evidence="5">
    <location>
        <begin position="6"/>
        <end position="63"/>
    </location>
</feature>
<dbReference type="GO" id="GO:0003700">
    <property type="term" value="F:DNA-binding transcription factor activity"/>
    <property type="evidence" value="ECO:0007669"/>
    <property type="project" value="InterPro"/>
</dbReference>
<evidence type="ECO:0000313" key="6">
    <source>
        <dbReference type="EMBL" id="PWR21168.1"/>
    </source>
</evidence>